<evidence type="ECO:0000256" key="2">
    <source>
        <dbReference type="ARBA" id="ARBA00022741"/>
    </source>
</evidence>
<keyword evidence="7" id="KW-1185">Reference proteome</keyword>
<dbReference type="AlphaFoldDB" id="A0A133V139"/>
<accession>A0A133V139</accession>
<dbReference type="InterPro" id="IPR003806">
    <property type="entry name" value="ATP-grasp_PylC-type"/>
</dbReference>
<evidence type="ECO:0000256" key="1">
    <source>
        <dbReference type="ARBA" id="ARBA00022598"/>
    </source>
</evidence>
<dbReference type="PANTHER" id="PTHR43055:SF1">
    <property type="entry name" value="FORMATE-DEPENDENT PHOSPHORIBOSYLGLYCINAMIDE FORMYLTRANSFERASE"/>
    <property type="match status" value="1"/>
</dbReference>
<dbReference type="EMBL" id="LHXW01000011">
    <property type="protein sequence ID" value="KXB00170.1"/>
    <property type="molecule type" value="Genomic_DNA"/>
</dbReference>
<proteinExistence type="predicted"/>
<evidence type="ECO:0000313" key="6">
    <source>
        <dbReference type="EMBL" id="KXB00170.1"/>
    </source>
</evidence>
<dbReference type="InterPro" id="IPR011761">
    <property type="entry name" value="ATP-grasp"/>
</dbReference>
<sequence length="410" mass="45689">MTLNFPLNTILVAGVYTRPIVESVKKLGLNAIAVDYFGDYDLAKTADDLFSVSELKRKDKPEEATGEILFKLTQEALEVHDVDAVLLSSGMEHYPENVKRLEKRTELIGNKSSQLSFCRDKERIFDTADELGIPHPPIKLAQTTGRALRVAEDIGYPVVLKTPQGGGGIGVRLASSPEELETHFEKLAPRRGGVVYVQPYIRGVDASASVLSNGSEAKCLTVNRQIIGDERLGVPRRFGFCGNIVPLATEREYLSQIAEYSQMICSEIGLVGSNGVDFVISEDGPYLVEINPRFQNSFDLVERALNINLVEEHFLSSRGKLNIYGKPNNCHVKLIIYARQGFRTPDLTRFRNVVDIPWEDSIVERRKPICSVIKSGEDRRKTIREAYELAGKIQNFCQSREISSSPISPS</sequence>
<name>A0A133V139_9EURY</name>
<dbReference type="GO" id="GO:0005524">
    <property type="term" value="F:ATP binding"/>
    <property type="evidence" value="ECO:0007669"/>
    <property type="project" value="UniProtKB-UniRule"/>
</dbReference>
<dbReference type="GO" id="GO:0016874">
    <property type="term" value="F:ligase activity"/>
    <property type="evidence" value="ECO:0007669"/>
    <property type="project" value="UniProtKB-KW"/>
</dbReference>
<dbReference type="PANTHER" id="PTHR43055">
    <property type="entry name" value="FORMATE-DEPENDENT PHOSPHORIBOSYLGLYCINAMIDE FORMYLTRANSFERASE"/>
    <property type="match status" value="1"/>
</dbReference>
<dbReference type="InterPro" id="IPR013815">
    <property type="entry name" value="ATP_grasp_subdomain_1"/>
</dbReference>
<dbReference type="InterPro" id="IPR016677">
    <property type="entry name" value="UCP016817_carboligase"/>
</dbReference>
<organism evidence="6 7">
    <name type="scientific">candidate division MSBL1 archaeon SCGC-AAA261C02</name>
    <dbReference type="NCBI Taxonomy" id="1698272"/>
    <lineage>
        <taxon>Archaea</taxon>
        <taxon>Methanobacteriati</taxon>
        <taxon>Methanobacteriota</taxon>
        <taxon>candidate division MSBL1</taxon>
    </lineage>
</organism>
<protein>
    <recommendedName>
        <fullName evidence="5">ATP-grasp domain-containing protein</fullName>
    </recommendedName>
</protein>
<evidence type="ECO:0000259" key="5">
    <source>
        <dbReference type="PROSITE" id="PS50975"/>
    </source>
</evidence>
<keyword evidence="3 4" id="KW-0067">ATP-binding</keyword>
<reference evidence="6 7" key="1">
    <citation type="journal article" date="2016" name="Sci. Rep.">
        <title>Metabolic traits of an uncultured archaeal lineage -MSBL1- from brine pools of the Red Sea.</title>
        <authorList>
            <person name="Mwirichia R."/>
            <person name="Alam I."/>
            <person name="Rashid M."/>
            <person name="Vinu M."/>
            <person name="Ba-Alawi W."/>
            <person name="Anthony Kamau A."/>
            <person name="Kamanda Ngugi D."/>
            <person name="Goker M."/>
            <person name="Klenk H.P."/>
            <person name="Bajic V."/>
            <person name="Stingl U."/>
        </authorList>
    </citation>
    <scope>NUCLEOTIDE SEQUENCE [LARGE SCALE GENOMIC DNA]</scope>
    <source>
        <strain evidence="6">SCGC-AAA261C02</strain>
    </source>
</reference>
<dbReference type="GO" id="GO:0005829">
    <property type="term" value="C:cytosol"/>
    <property type="evidence" value="ECO:0007669"/>
    <property type="project" value="TreeGrafter"/>
</dbReference>
<keyword evidence="2 4" id="KW-0547">Nucleotide-binding</keyword>
<gene>
    <name evidence="6" type="ORF">AKJ42_01510</name>
</gene>
<dbReference type="Proteomes" id="UP000070520">
    <property type="component" value="Unassembled WGS sequence"/>
</dbReference>
<evidence type="ECO:0000313" key="7">
    <source>
        <dbReference type="Proteomes" id="UP000070520"/>
    </source>
</evidence>
<keyword evidence="1" id="KW-0436">Ligase</keyword>
<dbReference type="PROSITE" id="PS50975">
    <property type="entry name" value="ATP_GRASP"/>
    <property type="match status" value="1"/>
</dbReference>
<comment type="caution">
    <text evidence="6">The sequence shown here is derived from an EMBL/GenBank/DDBJ whole genome shotgun (WGS) entry which is preliminary data.</text>
</comment>
<dbReference type="Gene3D" id="3.30.1490.20">
    <property type="entry name" value="ATP-grasp fold, A domain"/>
    <property type="match status" value="1"/>
</dbReference>
<dbReference type="GO" id="GO:0046872">
    <property type="term" value="F:metal ion binding"/>
    <property type="evidence" value="ECO:0007669"/>
    <property type="project" value="InterPro"/>
</dbReference>
<evidence type="ECO:0000256" key="4">
    <source>
        <dbReference type="PROSITE-ProRule" id="PRU00409"/>
    </source>
</evidence>
<dbReference type="PIRSF" id="PIRSF016817">
    <property type="entry name" value="UCP016817_carboligase"/>
    <property type="match status" value="1"/>
</dbReference>
<dbReference type="Pfam" id="PF02655">
    <property type="entry name" value="ATP-grasp_3"/>
    <property type="match status" value="1"/>
</dbReference>
<dbReference type="SUPFAM" id="SSF56059">
    <property type="entry name" value="Glutathione synthetase ATP-binding domain-like"/>
    <property type="match status" value="1"/>
</dbReference>
<dbReference type="Gene3D" id="3.30.470.20">
    <property type="entry name" value="ATP-grasp fold, B domain"/>
    <property type="match status" value="1"/>
</dbReference>
<feature type="domain" description="ATP-grasp" evidence="5">
    <location>
        <begin position="125"/>
        <end position="318"/>
    </location>
</feature>
<evidence type="ECO:0000256" key="3">
    <source>
        <dbReference type="ARBA" id="ARBA00022840"/>
    </source>
</evidence>